<dbReference type="PROSITE" id="PS50157">
    <property type="entry name" value="ZINC_FINGER_C2H2_2"/>
    <property type="match status" value="1"/>
</dbReference>
<dbReference type="PROSITE" id="PS00028">
    <property type="entry name" value="ZINC_FINGER_C2H2_1"/>
    <property type="match status" value="1"/>
</dbReference>
<dbReference type="InterPro" id="IPR013087">
    <property type="entry name" value="Znf_C2H2_type"/>
</dbReference>
<accession>A0A8S4SIW8</accession>
<keyword evidence="4" id="KW-1185">Reference proteome</keyword>
<keyword evidence="1" id="KW-0862">Zinc</keyword>
<dbReference type="EMBL" id="CAKXAJ010026495">
    <property type="protein sequence ID" value="CAH2269119.1"/>
    <property type="molecule type" value="Genomic_DNA"/>
</dbReference>
<dbReference type="AlphaFoldDB" id="A0A8S4SIW8"/>
<feature type="domain" description="C2H2-type" evidence="2">
    <location>
        <begin position="100"/>
        <end position="122"/>
    </location>
</feature>
<comment type="caution">
    <text evidence="3">The sequence shown here is derived from an EMBL/GenBank/DDBJ whole genome shotgun (WGS) entry which is preliminary data.</text>
</comment>
<keyword evidence="1" id="KW-0863">Zinc-finger</keyword>
<sequence length="128" mass="15255">MSNERLAKRIFYSELENGKRKQGGQFLRYKDVQKRHLSRCNINVTHWESLAGNRKQWRHLVQQSTSYFEDKRRIEHDAYCDHLKARPPSNITYNYVDGTLTCPHCARIFSAKIGYISHIRAHERSPYM</sequence>
<evidence type="ECO:0000256" key="1">
    <source>
        <dbReference type="PROSITE-ProRule" id="PRU00042"/>
    </source>
</evidence>
<protein>
    <submittedName>
        <fullName evidence="3">Jg17334 protein</fullName>
    </submittedName>
</protein>
<evidence type="ECO:0000313" key="4">
    <source>
        <dbReference type="Proteomes" id="UP000838756"/>
    </source>
</evidence>
<proteinExistence type="predicted"/>
<gene>
    <name evidence="3" type="primary">jg17334</name>
    <name evidence="3" type="ORF">PAEG_LOCUS27405</name>
</gene>
<dbReference type="Proteomes" id="UP000838756">
    <property type="component" value="Unassembled WGS sequence"/>
</dbReference>
<dbReference type="OrthoDB" id="410404at2759"/>
<reference evidence="3" key="1">
    <citation type="submission" date="2022-03" db="EMBL/GenBank/DDBJ databases">
        <authorList>
            <person name="Lindestad O."/>
        </authorList>
    </citation>
    <scope>NUCLEOTIDE SEQUENCE</scope>
</reference>
<keyword evidence="1" id="KW-0479">Metal-binding</keyword>
<dbReference type="GO" id="GO:0008270">
    <property type="term" value="F:zinc ion binding"/>
    <property type="evidence" value="ECO:0007669"/>
    <property type="project" value="UniProtKB-KW"/>
</dbReference>
<evidence type="ECO:0000259" key="2">
    <source>
        <dbReference type="PROSITE" id="PS50157"/>
    </source>
</evidence>
<organism evidence="3 4">
    <name type="scientific">Pararge aegeria aegeria</name>
    <dbReference type="NCBI Taxonomy" id="348720"/>
    <lineage>
        <taxon>Eukaryota</taxon>
        <taxon>Metazoa</taxon>
        <taxon>Ecdysozoa</taxon>
        <taxon>Arthropoda</taxon>
        <taxon>Hexapoda</taxon>
        <taxon>Insecta</taxon>
        <taxon>Pterygota</taxon>
        <taxon>Neoptera</taxon>
        <taxon>Endopterygota</taxon>
        <taxon>Lepidoptera</taxon>
        <taxon>Glossata</taxon>
        <taxon>Ditrysia</taxon>
        <taxon>Papilionoidea</taxon>
        <taxon>Nymphalidae</taxon>
        <taxon>Satyrinae</taxon>
        <taxon>Satyrini</taxon>
        <taxon>Parargina</taxon>
        <taxon>Pararge</taxon>
    </lineage>
</organism>
<evidence type="ECO:0000313" key="3">
    <source>
        <dbReference type="EMBL" id="CAH2269119.1"/>
    </source>
</evidence>
<name>A0A8S4SIW8_9NEOP</name>